<dbReference type="InParanoid" id="A0A2T3B9M7"/>
<dbReference type="Proteomes" id="UP000241818">
    <property type="component" value="Unassembled WGS sequence"/>
</dbReference>
<dbReference type="AlphaFoldDB" id="A0A2T3B9M7"/>
<proteinExistence type="predicted"/>
<dbReference type="GeneID" id="36573237"/>
<sequence>MAELTLSCLSLEGPNSEEILLGQNYGERGRAIINILCNQVRERVPWLTSRERGDSRLSTEGRQGVLSSVRIGRGRRRDRWPAAAAGEGRGEEREVDEDVRKIEESVGLKFGGFLSLIREGRVKDTTRHGEAGEARLAVPCTSRTTSLTSSRYLALALFWLPRPWDAGPGGGTWYKGLLTPWYNGTGRAAEIHAAQQKLHSIFHSIFTVFTAKRGYRKGVGFGGVRRGRTAGAGLTASGAPRCWKLPRVLSPGMSFSLSDLDLS</sequence>
<evidence type="ECO:0000313" key="1">
    <source>
        <dbReference type="EMBL" id="PSS25035.1"/>
    </source>
</evidence>
<dbReference type="EMBL" id="KZ679007">
    <property type="protein sequence ID" value="PSS25035.1"/>
    <property type="molecule type" value="Genomic_DNA"/>
</dbReference>
<accession>A0A2T3B9M7</accession>
<protein>
    <submittedName>
        <fullName evidence="1">Uncharacterized protein</fullName>
    </submittedName>
</protein>
<name>A0A2T3B9M7_AMORE</name>
<organism evidence="1 2">
    <name type="scientific">Amorphotheca resinae ATCC 22711</name>
    <dbReference type="NCBI Taxonomy" id="857342"/>
    <lineage>
        <taxon>Eukaryota</taxon>
        <taxon>Fungi</taxon>
        <taxon>Dikarya</taxon>
        <taxon>Ascomycota</taxon>
        <taxon>Pezizomycotina</taxon>
        <taxon>Leotiomycetes</taxon>
        <taxon>Helotiales</taxon>
        <taxon>Amorphothecaceae</taxon>
        <taxon>Amorphotheca</taxon>
    </lineage>
</organism>
<gene>
    <name evidence="1" type="ORF">M430DRAFT_24894</name>
</gene>
<keyword evidence="2" id="KW-1185">Reference proteome</keyword>
<reference evidence="1 2" key="1">
    <citation type="journal article" date="2018" name="New Phytol.">
        <title>Comparative genomics and transcriptomics depict ericoid mycorrhizal fungi as versatile saprotrophs and plant mutualists.</title>
        <authorList>
            <person name="Martino E."/>
            <person name="Morin E."/>
            <person name="Grelet G.A."/>
            <person name="Kuo A."/>
            <person name="Kohler A."/>
            <person name="Daghino S."/>
            <person name="Barry K.W."/>
            <person name="Cichocki N."/>
            <person name="Clum A."/>
            <person name="Dockter R.B."/>
            <person name="Hainaut M."/>
            <person name="Kuo R.C."/>
            <person name="LaButti K."/>
            <person name="Lindahl B.D."/>
            <person name="Lindquist E.A."/>
            <person name="Lipzen A."/>
            <person name="Khouja H.R."/>
            <person name="Magnuson J."/>
            <person name="Murat C."/>
            <person name="Ohm R.A."/>
            <person name="Singer S.W."/>
            <person name="Spatafora J.W."/>
            <person name="Wang M."/>
            <person name="Veneault-Fourrey C."/>
            <person name="Henrissat B."/>
            <person name="Grigoriev I.V."/>
            <person name="Martin F.M."/>
            <person name="Perotto S."/>
        </authorList>
    </citation>
    <scope>NUCLEOTIDE SEQUENCE [LARGE SCALE GENOMIC DNA]</scope>
    <source>
        <strain evidence="1 2">ATCC 22711</strain>
    </source>
</reference>
<dbReference type="RefSeq" id="XP_024723634.1">
    <property type="nucleotide sequence ID" value="XM_024865156.1"/>
</dbReference>
<evidence type="ECO:0000313" key="2">
    <source>
        <dbReference type="Proteomes" id="UP000241818"/>
    </source>
</evidence>